<organism evidence="3 4">
    <name type="scientific">Pukyongia salina</name>
    <dbReference type="NCBI Taxonomy" id="2094025"/>
    <lineage>
        <taxon>Bacteria</taxon>
        <taxon>Pseudomonadati</taxon>
        <taxon>Bacteroidota</taxon>
        <taxon>Flavobacteriia</taxon>
        <taxon>Flavobacteriales</taxon>
        <taxon>Flavobacteriaceae</taxon>
        <taxon>Pukyongia</taxon>
    </lineage>
</organism>
<keyword evidence="4" id="KW-1185">Reference proteome</keyword>
<dbReference type="Pfam" id="PF00246">
    <property type="entry name" value="Peptidase_M14"/>
    <property type="match status" value="1"/>
</dbReference>
<reference evidence="3 4" key="1">
    <citation type="submission" date="2018-02" db="EMBL/GenBank/DDBJ databases">
        <title>Genomic analysis of the strain RR4-38 isolated from a seawater recirculating aquaculture system.</title>
        <authorList>
            <person name="Kim Y.-S."/>
            <person name="Jang Y.H."/>
            <person name="Kim K.-H."/>
        </authorList>
    </citation>
    <scope>NUCLEOTIDE SEQUENCE [LARGE SCALE GENOMIC DNA]</scope>
    <source>
        <strain evidence="3 4">RR4-38</strain>
    </source>
</reference>
<evidence type="ECO:0000313" key="3">
    <source>
        <dbReference type="EMBL" id="AVI52053.1"/>
    </source>
</evidence>
<dbReference type="AlphaFoldDB" id="A0A2S0I0R0"/>
<dbReference type="GO" id="GO:0006508">
    <property type="term" value="P:proteolysis"/>
    <property type="evidence" value="ECO:0007669"/>
    <property type="project" value="InterPro"/>
</dbReference>
<evidence type="ECO:0000313" key="4">
    <source>
        <dbReference type="Proteomes" id="UP000238442"/>
    </source>
</evidence>
<feature type="domain" description="Peptidase M14" evidence="2">
    <location>
        <begin position="53"/>
        <end position="312"/>
    </location>
</feature>
<dbReference type="Proteomes" id="UP000238442">
    <property type="component" value="Chromosome"/>
</dbReference>
<protein>
    <submittedName>
        <fullName evidence="3">Peptidase M14</fullName>
    </submittedName>
</protein>
<dbReference type="Gene3D" id="3.40.630.10">
    <property type="entry name" value="Zn peptidases"/>
    <property type="match status" value="1"/>
</dbReference>
<dbReference type="PROSITE" id="PS52035">
    <property type="entry name" value="PEPTIDASE_M14"/>
    <property type="match status" value="1"/>
</dbReference>
<dbReference type="KEGG" id="aue:C5O00_13175"/>
<evidence type="ECO:0000259" key="2">
    <source>
        <dbReference type="PROSITE" id="PS52035"/>
    </source>
</evidence>
<dbReference type="EMBL" id="CP027062">
    <property type="protein sequence ID" value="AVI52053.1"/>
    <property type="molecule type" value="Genomic_DNA"/>
</dbReference>
<evidence type="ECO:0000256" key="1">
    <source>
        <dbReference type="PROSITE-ProRule" id="PRU01379"/>
    </source>
</evidence>
<dbReference type="GO" id="GO:0008270">
    <property type="term" value="F:zinc ion binding"/>
    <property type="evidence" value="ECO:0007669"/>
    <property type="project" value="InterPro"/>
</dbReference>
<comment type="caution">
    <text evidence="1">Lacks conserved residue(s) required for the propagation of feature annotation.</text>
</comment>
<dbReference type="SUPFAM" id="SSF53187">
    <property type="entry name" value="Zn-dependent exopeptidases"/>
    <property type="match status" value="1"/>
</dbReference>
<dbReference type="RefSeq" id="WP_105217293.1">
    <property type="nucleotide sequence ID" value="NZ_CP027062.1"/>
</dbReference>
<gene>
    <name evidence="3" type="ORF">C5O00_13175</name>
</gene>
<sequence>MTTGFSVIFGADLKVFVYKYIRNRITLLFTIVNTPLFTFVHSMKIEQQYSRLFRAPLEGRYIHNEHISPLLESASKFAKVEVVGHSQNGLPIHKVTLGYGEKKVFAWSQMHGNESTTTKALFDFLQLFQQKEALQQEISIFLSQYTCVFIPILNPDGALAYTRVNANEVDLNRDALDLSQKESRIHRKILEEFKPDLCLNLHDQRTIYGTGDGNPATVSFLSPAASPSREVTAAREEAMRNIVRLREALEQFIPGCIGRYSDTFNENCLGDYITKWGVPSILFEAGHFPGDYQREKTRELIFYAFLELFHFTSLGTDTPDHRDYFKIPENKVDFKDVIIRNVRLSGHDDVVSIGIQYTEVLKNGKILFEPVVDSIGDLDLWYSHYENDGNKGFVLLNYHKKEGIGEKIISIIEEFSGNVLFYSGNK</sequence>
<dbReference type="InterPro" id="IPR000834">
    <property type="entry name" value="Peptidase_M14"/>
</dbReference>
<dbReference type="GO" id="GO:0004181">
    <property type="term" value="F:metallocarboxypeptidase activity"/>
    <property type="evidence" value="ECO:0007669"/>
    <property type="project" value="InterPro"/>
</dbReference>
<name>A0A2S0I0R0_9FLAO</name>
<comment type="similarity">
    <text evidence="1">Belongs to the peptidase M14 family.</text>
</comment>
<accession>A0A2S0I0R0</accession>
<dbReference type="OrthoDB" id="1119199at2"/>
<proteinExistence type="inferred from homology"/>